<dbReference type="OrthoDB" id="197262at2"/>
<feature type="transmembrane region" description="Helical" evidence="12">
    <location>
        <begin position="202"/>
        <end position="221"/>
    </location>
</feature>
<dbReference type="SUPFAM" id="SSF81342">
    <property type="entry name" value="Transmembrane di-heme cytochromes"/>
    <property type="match status" value="1"/>
</dbReference>
<dbReference type="GO" id="GO:0005886">
    <property type="term" value="C:plasma membrane"/>
    <property type="evidence" value="ECO:0007669"/>
    <property type="project" value="UniProtKB-SubCell"/>
</dbReference>
<dbReference type="GO" id="GO:0009055">
    <property type="term" value="F:electron transfer activity"/>
    <property type="evidence" value="ECO:0007669"/>
    <property type="project" value="InterPro"/>
</dbReference>
<dbReference type="PANTHER" id="PTHR30485">
    <property type="entry name" value="NI/FE-HYDROGENASE 1 B-TYPE CYTOCHROME SUBUNIT"/>
    <property type="match status" value="1"/>
</dbReference>
<keyword evidence="5" id="KW-0349">Heme</keyword>
<keyword evidence="8" id="KW-0249">Electron transport</keyword>
<evidence type="ECO:0000256" key="5">
    <source>
        <dbReference type="ARBA" id="ARBA00022617"/>
    </source>
</evidence>
<dbReference type="Proteomes" id="UP000236728">
    <property type="component" value="Unassembled WGS sequence"/>
</dbReference>
<dbReference type="InterPro" id="IPR016174">
    <property type="entry name" value="Di-haem_cyt_TM"/>
</dbReference>
<evidence type="ECO:0000256" key="9">
    <source>
        <dbReference type="ARBA" id="ARBA00022989"/>
    </source>
</evidence>
<evidence type="ECO:0000256" key="3">
    <source>
        <dbReference type="ARBA" id="ARBA00022448"/>
    </source>
</evidence>
<gene>
    <name evidence="14" type="ORF">SAMN05421819_1745</name>
</gene>
<keyword evidence="10" id="KW-0408">Iron</keyword>
<dbReference type="InterPro" id="IPR000516">
    <property type="entry name" value="Ni-dep_Hydgase_cyt-B"/>
</dbReference>
<keyword evidence="3" id="KW-0813">Transport</keyword>
<evidence type="ECO:0000259" key="13">
    <source>
        <dbReference type="Pfam" id="PF01292"/>
    </source>
</evidence>
<feature type="transmembrane region" description="Helical" evidence="12">
    <location>
        <begin position="89"/>
        <end position="107"/>
    </location>
</feature>
<keyword evidence="4" id="KW-1003">Cell membrane</keyword>
<evidence type="ECO:0000256" key="8">
    <source>
        <dbReference type="ARBA" id="ARBA00022982"/>
    </source>
</evidence>
<evidence type="ECO:0000256" key="6">
    <source>
        <dbReference type="ARBA" id="ARBA00022692"/>
    </source>
</evidence>
<reference evidence="14 15" key="1">
    <citation type="submission" date="2016-10" db="EMBL/GenBank/DDBJ databases">
        <authorList>
            <person name="de Groot N.N."/>
        </authorList>
    </citation>
    <scope>NUCLEOTIDE SEQUENCE [LARGE SCALE GENOMIC DNA]</scope>
    <source>
        <strain evidence="14 15">DSM 22489</strain>
    </source>
</reference>
<dbReference type="GO" id="GO:0020037">
    <property type="term" value="F:heme binding"/>
    <property type="evidence" value="ECO:0007669"/>
    <property type="project" value="TreeGrafter"/>
</dbReference>
<comment type="similarity">
    <text evidence="2">Belongs to the HupC/HyaC/HydC family.</text>
</comment>
<dbReference type="InterPro" id="IPR011577">
    <property type="entry name" value="Cyt_b561_bac/Ni-Hgenase"/>
</dbReference>
<comment type="subcellular location">
    <subcellularLocation>
        <location evidence="1">Cell membrane</location>
        <topology evidence="1">Multi-pass membrane protein</topology>
    </subcellularLocation>
</comment>
<evidence type="ECO:0000256" key="10">
    <source>
        <dbReference type="ARBA" id="ARBA00023004"/>
    </source>
</evidence>
<dbReference type="Pfam" id="PF01292">
    <property type="entry name" value="Ni_hydr_CYTB"/>
    <property type="match status" value="1"/>
</dbReference>
<dbReference type="GO" id="GO:0005506">
    <property type="term" value="F:iron ion binding"/>
    <property type="evidence" value="ECO:0007669"/>
    <property type="project" value="InterPro"/>
</dbReference>
<protein>
    <submittedName>
        <fullName evidence="14">Thiosulfate reductase cytochrome b subunit</fullName>
    </submittedName>
</protein>
<evidence type="ECO:0000256" key="2">
    <source>
        <dbReference type="ARBA" id="ARBA00008622"/>
    </source>
</evidence>
<feature type="transmembrane region" description="Helical" evidence="12">
    <location>
        <begin position="21"/>
        <end position="42"/>
    </location>
</feature>
<keyword evidence="15" id="KW-1185">Reference proteome</keyword>
<dbReference type="PRINTS" id="PR00161">
    <property type="entry name" value="NIHGNASECYTB"/>
</dbReference>
<accession>A0A1H5WU15</accession>
<evidence type="ECO:0000256" key="4">
    <source>
        <dbReference type="ARBA" id="ARBA00022475"/>
    </source>
</evidence>
<keyword evidence="9 12" id="KW-1133">Transmembrane helix</keyword>
<evidence type="ECO:0000256" key="1">
    <source>
        <dbReference type="ARBA" id="ARBA00004651"/>
    </source>
</evidence>
<dbReference type="EMBL" id="FNVA01000002">
    <property type="protein sequence ID" value="SEG03012.1"/>
    <property type="molecule type" value="Genomic_DNA"/>
</dbReference>
<keyword evidence="11 12" id="KW-0472">Membrane</keyword>
<sequence>MQPQPDARVVAGPRHGVVVRVTHWLTLVAFVALVISGVEIVFSHPRFYLGETGNVNMKPLFTLPVASSRDTVPTAYKYILPDQNGWSRYLHFEAAWLLLFVGAVYVVSGWRSGRFRREIVPQRSERNWRSYWGVIGGYLRVTPRREESKTSYNVLQRTVYFAVIFVAFPLMIWTGLAMSPAFTAVVPWCPLIVGGRQTARTLHFFLTWGLVLFFITHVAMVSTSGFVARMRGMITGGDGAVCADAVDAVKEGA</sequence>
<feature type="domain" description="Cytochrome b561 bacterial/Ni-hydrogenase" evidence="13">
    <location>
        <begin position="14"/>
        <end position="236"/>
    </location>
</feature>
<dbReference type="GO" id="GO:0022904">
    <property type="term" value="P:respiratory electron transport chain"/>
    <property type="evidence" value="ECO:0007669"/>
    <property type="project" value="InterPro"/>
</dbReference>
<dbReference type="Gene3D" id="1.20.950.20">
    <property type="entry name" value="Transmembrane di-heme cytochromes, Chain C"/>
    <property type="match status" value="1"/>
</dbReference>
<keyword evidence="7" id="KW-0479">Metal-binding</keyword>
<name>A0A1H5WU15_9BACT</name>
<proteinExistence type="inferred from homology"/>
<feature type="transmembrane region" description="Helical" evidence="12">
    <location>
        <begin position="159"/>
        <end position="182"/>
    </location>
</feature>
<dbReference type="AlphaFoldDB" id="A0A1H5WU15"/>
<evidence type="ECO:0000313" key="15">
    <source>
        <dbReference type="Proteomes" id="UP000236728"/>
    </source>
</evidence>
<evidence type="ECO:0000256" key="11">
    <source>
        <dbReference type="ARBA" id="ARBA00023136"/>
    </source>
</evidence>
<dbReference type="PANTHER" id="PTHR30485:SF0">
    <property type="entry name" value="NI_FE-HYDROGENASE 1 B-TYPE CYTOCHROME SUBUNIT-RELATED"/>
    <property type="match status" value="1"/>
</dbReference>
<organism evidence="14 15">
    <name type="scientific">Bryocella elongata</name>
    <dbReference type="NCBI Taxonomy" id="863522"/>
    <lineage>
        <taxon>Bacteria</taxon>
        <taxon>Pseudomonadati</taxon>
        <taxon>Acidobacteriota</taxon>
        <taxon>Terriglobia</taxon>
        <taxon>Terriglobales</taxon>
        <taxon>Acidobacteriaceae</taxon>
        <taxon>Bryocella</taxon>
    </lineage>
</organism>
<evidence type="ECO:0000256" key="7">
    <source>
        <dbReference type="ARBA" id="ARBA00022723"/>
    </source>
</evidence>
<evidence type="ECO:0000256" key="12">
    <source>
        <dbReference type="SAM" id="Phobius"/>
    </source>
</evidence>
<keyword evidence="6 12" id="KW-0812">Transmembrane</keyword>
<dbReference type="InterPro" id="IPR051542">
    <property type="entry name" value="Hydrogenase_cytochrome"/>
</dbReference>
<evidence type="ECO:0000313" key="14">
    <source>
        <dbReference type="EMBL" id="SEG03012.1"/>
    </source>
</evidence>